<sequence length="67" mass="7787">GYDYNNVTSNPIIRPPLENGWNWKSTQPNVRHEIAPEVFEQNDDDEDDDEVDDDCDDLEDTDDDLMS</sequence>
<evidence type="ECO:0000313" key="2">
    <source>
        <dbReference type="EMBL" id="MCI97207.1"/>
    </source>
</evidence>
<feature type="non-terminal residue" evidence="2">
    <location>
        <position position="1"/>
    </location>
</feature>
<evidence type="ECO:0000256" key="1">
    <source>
        <dbReference type="SAM" id="MobiDB-lite"/>
    </source>
</evidence>
<proteinExistence type="predicted"/>
<feature type="region of interest" description="Disordered" evidence="1">
    <location>
        <begin position="1"/>
        <end position="67"/>
    </location>
</feature>
<dbReference type="EMBL" id="LXQA011435927">
    <property type="protein sequence ID" value="MCI97207.1"/>
    <property type="molecule type" value="Genomic_DNA"/>
</dbReference>
<feature type="compositionally biased region" description="Acidic residues" evidence="1">
    <location>
        <begin position="40"/>
        <end position="67"/>
    </location>
</feature>
<name>A0A392W9Z2_9FABA</name>
<accession>A0A392W9Z2</accession>
<feature type="compositionally biased region" description="Polar residues" evidence="1">
    <location>
        <begin position="1"/>
        <end position="11"/>
    </location>
</feature>
<protein>
    <submittedName>
        <fullName evidence="2">Protein SUPPRESSOR OF GENE SILENCING 3-like</fullName>
    </submittedName>
</protein>
<reference evidence="2 3" key="1">
    <citation type="journal article" date="2018" name="Front. Plant Sci.">
        <title>Red Clover (Trifolium pratense) and Zigzag Clover (T. medium) - A Picture of Genomic Similarities and Differences.</title>
        <authorList>
            <person name="Dluhosova J."/>
            <person name="Istvanek J."/>
            <person name="Nedelnik J."/>
            <person name="Repkova J."/>
        </authorList>
    </citation>
    <scope>NUCLEOTIDE SEQUENCE [LARGE SCALE GENOMIC DNA]</scope>
    <source>
        <strain evidence="3">cv. 10/8</strain>
        <tissue evidence="2">Leaf</tissue>
    </source>
</reference>
<dbReference type="AlphaFoldDB" id="A0A392W9Z2"/>
<dbReference type="Proteomes" id="UP000265520">
    <property type="component" value="Unassembled WGS sequence"/>
</dbReference>
<evidence type="ECO:0000313" key="3">
    <source>
        <dbReference type="Proteomes" id="UP000265520"/>
    </source>
</evidence>
<organism evidence="2 3">
    <name type="scientific">Trifolium medium</name>
    <dbReference type="NCBI Taxonomy" id="97028"/>
    <lineage>
        <taxon>Eukaryota</taxon>
        <taxon>Viridiplantae</taxon>
        <taxon>Streptophyta</taxon>
        <taxon>Embryophyta</taxon>
        <taxon>Tracheophyta</taxon>
        <taxon>Spermatophyta</taxon>
        <taxon>Magnoliopsida</taxon>
        <taxon>eudicotyledons</taxon>
        <taxon>Gunneridae</taxon>
        <taxon>Pentapetalae</taxon>
        <taxon>rosids</taxon>
        <taxon>fabids</taxon>
        <taxon>Fabales</taxon>
        <taxon>Fabaceae</taxon>
        <taxon>Papilionoideae</taxon>
        <taxon>50 kb inversion clade</taxon>
        <taxon>NPAAA clade</taxon>
        <taxon>Hologalegina</taxon>
        <taxon>IRL clade</taxon>
        <taxon>Trifolieae</taxon>
        <taxon>Trifolium</taxon>
    </lineage>
</organism>
<keyword evidence="3" id="KW-1185">Reference proteome</keyword>
<feature type="non-terminal residue" evidence="2">
    <location>
        <position position="67"/>
    </location>
</feature>
<comment type="caution">
    <text evidence="2">The sequence shown here is derived from an EMBL/GenBank/DDBJ whole genome shotgun (WGS) entry which is preliminary data.</text>
</comment>